<dbReference type="EMBL" id="DS989846">
    <property type="protein sequence ID" value="EDX76495.1"/>
    <property type="molecule type" value="Genomic_DNA"/>
</dbReference>
<dbReference type="eggNOG" id="COG4636">
    <property type="taxonomic scope" value="Bacteria"/>
</dbReference>
<sequence>MIANPQPNYLTPQDYLDWEKHQDIKYEYINGEVFAMTGGTIPHNEIAVNLIAALKNHLRGKGCKVLSSDAKVGISDNGSFHYPDGMVTCDERDKYAIEFVRYPCLIIEVISPSTEAIDQGKNFRHYRRIPTLQEYVLISTDQINVEYFRRNAEGIWELHSYTEENELHLTSVNFHCTLEMLYENVELSS</sequence>
<dbReference type="STRING" id="118168.MC7420_4751"/>
<dbReference type="Gene3D" id="3.90.1570.10">
    <property type="entry name" value="tt1808, chain A"/>
    <property type="match status" value="1"/>
</dbReference>
<dbReference type="OrthoDB" id="422510at2"/>
<feature type="domain" description="Putative restriction endonuclease" evidence="1">
    <location>
        <begin position="13"/>
        <end position="169"/>
    </location>
</feature>
<name>B4VP11_9CYAN</name>
<dbReference type="InterPro" id="IPR011335">
    <property type="entry name" value="Restrct_endonuc-II-like"/>
</dbReference>
<proteinExistence type="predicted"/>
<dbReference type="Proteomes" id="UP000003835">
    <property type="component" value="Unassembled WGS sequence"/>
</dbReference>
<dbReference type="RefSeq" id="WP_006100224.1">
    <property type="nucleotide sequence ID" value="NZ_DS989846.1"/>
</dbReference>
<dbReference type="InterPro" id="IPR012296">
    <property type="entry name" value="Nuclease_put_TT1808"/>
</dbReference>
<gene>
    <name evidence="2" type="ORF">MC7420_4751</name>
</gene>
<protein>
    <recommendedName>
        <fullName evidence="1">Putative restriction endonuclease domain-containing protein</fullName>
    </recommendedName>
</protein>
<dbReference type="PANTHER" id="PTHR36558:SF1">
    <property type="entry name" value="RESTRICTION ENDONUCLEASE DOMAIN-CONTAINING PROTEIN-RELATED"/>
    <property type="match status" value="1"/>
</dbReference>
<evidence type="ECO:0000313" key="2">
    <source>
        <dbReference type="EMBL" id="EDX76495.1"/>
    </source>
</evidence>
<keyword evidence="3" id="KW-1185">Reference proteome</keyword>
<dbReference type="SUPFAM" id="SSF52980">
    <property type="entry name" value="Restriction endonuclease-like"/>
    <property type="match status" value="1"/>
</dbReference>
<dbReference type="HOGENOM" id="CLU_076312_6_2_3"/>
<dbReference type="PANTHER" id="PTHR36558">
    <property type="entry name" value="GLR1098 PROTEIN"/>
    <property type="match status" value="1"/>
</dbReference>
<evidence type="ECO:0000259" key="1">
    <source>
        <dbReference type="Pfam" id="PF05685"/>
    </source>
</evidence>
<reference evidence="2 3" key="1">
    <citation type="submission" date="2008-07" db="EMBL/GenBank/DDBJ databases">
        <authorList>
            <person name="Tandeau de Marsac N."/>
            <person name="Ferriera S."/>
            <person name="Johnson J."/>
            <person name="Kravitz S."/>
            <person name="Beeson K."/>
            <person name="Sutton G."/>
            <person name="Rogers Y.-H."/>
            <person name="Friedman R."/>
            <person name="Frazier M."/>
            <person name="Venter J.C."/>
        </authorList>
    </citation>
    <scope>NUCLEOTIDE SEQUENCE [LARGE SCALE GENOMIC DNA]</scope>
    <source>
        <strain evidence="2 3">PCC 7420</strain>
    </source>
</reference>
<accession>B4VP11</accession>
<dbReference type="CDD" id="cd06260">
    <property type="entry name" value="DUF820-like"/>
    <property type="match status" value="1"/>
</dbReference>
<dbReference type="Pfam" id="PF05685">
    <property type="entry name" value="Uma2"/>
    <property type="match status" value="1"/>
</dbReference>
<dbReference type="AlphaFoldDB" id="B4VP11"/>
<evidence type="ECO:0000313" key="3">
    <source>
        <dbReference type="Proteomes" id="UP000003835"/>
    </source>
</evidence>
<organism evidence="2 3">
    <name type="scientific">Coleofasciculus chthonoplastes PCC 7420</name>
    <dbReference type="NCBI Taxonomy" id="118168"/>
    <lineage>
        <taxon>Bacteria</taxon>
        <taxon>Bacillati</taxon>
        <taxon>Cyanobacteriota</taxon>
        <taxon>Cyanophyceae</taxon>
        <taxon>Coleofasciculales</taxon>
        <taxon>Coleofasciculaceae</taxon>
        <taxon>Coleofasciculus</taxon>
    </lineage>
</organism>
<dbReference type="InterPro" id="IPR008538">
    <property type="entry name" value="Uma2"/>
</dbReference>